<dbReference type="InterPro" id="IPR050706">
    <property type="entry name" value="Cyclic-di-GMP_PDE-like"/>
</dbReference>
<evidence type="ECO:0000259" key="2">
    <source>
        <dbReference type="PROSITE" id="PS50887"/>
    </source>
</evidence>
<dbReference type="SMART" id="SM00267">
    <property type="entry name" value="GGDEF"/>
    <property type="match status" value="1"/>
</dbReference>
<dbReference type="PROSITE" id="PS50887">
    <property type="entry name" value="GGDEF"/>
    <property type="match status" value="1"/>
</dbReference>
<organism evidence="3 4">
    <name type="scientific">Agrilutibacter solisilvae</name>
    <dbReference type="NCBI Taxonomy" id="2763317"/>
    <lineage>
        <taxon>Bacteria</taxon>
        <taxon>Pseudomonadati</taxon>
        <taxon>Pseudomonadota</taxon>
        <taxon>Gammaproteobacteria</taxon>
        <taxon>Lysobacterales</taxon>
        <taxon>Lysobacteraceae</taxon>
        <taxon>Agrilutibacter</taxon>
    </lineage>
</organism>
<dbReference type="RefSeq" id="WP_207526508.1">
    <property type="nucleotide sequence ID" value="NZ_CP071518.1"/>
</dbReference>
<evidence type="ECO:0000313" key="3">
    <source>
        <dbReference type="EMBL" id="QSX76913.1"/>
    </source>
</evidence>
<evidence type="ECO:0000313" key="4">
    <source>
        <dbReference type="Proteomes" id="UP000639274"/>
    </source>
</evidence>
<dbReference type="InterPro" id="IPR043128">
    <property type="entry name" value="Rev_trsase/Diguanyl_cyclase"/>
</dbReference>
<feature type="domain" description="GGDEF" evidence="2">
    <location>
        <begin position="1"/>
        <end position="125"/>
    </location>
</feature>
<dbReference type="AlphaFoldDB" id="A0A975AR38"/>
<dbReference type="PROSITE" id="PS50883">
    <property type="entry name" value="EAL"/>
    <property type="match status" value="1"/>
</dbReference>
<gene>
    <name evidence="3" type="ORF">I8J32_008730</name>
</gene>
<feature type="domain" description="EAL" evidence="1">
    <location>
        <begin position="134"/>
        <end position="387"/>
    </location>
</feature>
<dbReference type="Gene3D" id="3.20.20.450">
    <property type="entry name" value="EAL domain"/>
    <property type="match status" value="1"/>
</dbReference>
<dbReference type="CDD" id="cd01949">
    <property type="entry name" value="GGDEF"/>
    <property type="match status" value="1"/>
</dbReference>
<accession>A0A975AR38</accession>
<dbReference type="InterPro" id="IPR035919">
    <property type="entry name" value="EAL_sf"/>
</dbReference>
<dbReference type="SUPFAM" id="SSF55073">
    <property type="entry name" value="Nucleotide cyclase"/>
    <property type="match status" value="1"/>
</dbReference>
<keyword evidence="4" id="KW-1185">Reference proteome</keyword>
<dbReference type="GO" id="GO:0071111">
    <property type="term" value="F:cyclic-guanylate-specific phosphodiesterase activity"/>
    <property type="evidence" value="ECO:0007669"/>
    <property type="project" value="InterPro"/>
</dbReference>
<dbReference type="Pfam" id="PF00990">
    <property type="entry name" value="GGDEF"/>
    <property type="match status" value="1"/>
</dbReference>
<protein>
    <submittedName>
        <fullName evidence="3">Bifunctional diguanylate cyclase/phosphodiesterase</fullName>
    </submittedName>
</protein>
<dbReference type="PANTHER" id="PTHR33121">
    <property type="entry name" value="CYCLIC DI-GMP PHOSPHODIESTERASE PDEF"/>
    <property type="match status" value="1"/>
</dbReference>
<dbReference type="KEGG" id="lsf:I8J32_008730"/>
<dbReference type="CDD" id="cd01948">
    <property type="entry name" value="EAL"/>
    <property type="match status" value="1"/>
</dbReference>
<dbReference type="EMBL" id="CP071518">
    <property type="protein sequence ID" value="QSX76913.1"/>
    <property type="molecule type" value="Genomic_DNA"/>
</dbReference>
<evidence type="ECO:0000259" key="1">
    <source>
        <dbReference type="PROSITE" id="PS50883"/>
    </source>
</evidence>
<dbReference type="InterPro" id="IPR000160">
    <property type="entry name" value="GGDEF_dom"/>
</dbReference>
<dbReference type="NCBIfam" id="TIGR00254">
    <property type="entry name" value="GGDEF"/>
    <property type="match status" value="1"/>
</dbReference>
<name>A0A975AR38_9GAMM</name>
<dbReference type="Gene3D" id="3.30.70.270">
    <property type="match status" value="1"/>
</dbReference>
<sequence length="388" mass="42814">MDRFKLFNDSLGHLAGDEVLHAVATRLQQCVREPDIVARLSGDEFAILLEECATPQDACKVAQRIQRALGAPLQVAGRELQLSASIGIAVSEARHQHIDRILHDADIALYRAKDAGRQRFVLFDDSLQQTALDILELERQLRSALANDEFEPFFQPIVCLVDGHTVGYEALIRWQHPERGLLLPADFLQVAEDSGMIEDIDWHMYRLACTAATALVRDGGFITLNISPRHFRNEDFAPRLLALTAQTGFNPAQLRIEVTEGTLLGDPEAVTRVLHHLHAAGVQIALDDFGTGYSSLGYIHRFPLKMIKIDRSFVEPLGGEDTQRSRAIVEAVIALTGSLGLDVVAEGIETPAQRQALIDMGCTYGQGFLFGRPHAAGHWRATGNGHPR</sequence>
<proteinExistence type="predicted"/>
<dbReference type="SMART" id="SM00052">
    <property type="entry name" value="EAL"/>
    <property type="match status" value="1"/>
</dbReference>
<dbReference type="InterPro" id="IPR001633">
    <property type="entry name" value="EAL_dom"/>
</dbReference>
<dbReference type="SUPFAM" id="SSF141868">
    <property type="entry name" value="EAL domain-like"/>
    <property type="match status" value="1"/>
</dbReference>
<dbReference type="PANTHER" id="PTHR33121:SF70">
    <property type="entry name" value="SIGNALING PROTEIN YKOW"/>
    <property type="match status" value="1"/>
</dbReference>
<dbReference type="Proteomes" id="UP000639274">
    <property type="component" value="Chromosome"/>
</dbReference>
<reference evidence="3 4" key="1">
    <citation type="submission" date="2021-03" db="EMBL/GenBank/DDBJ databases">
        <title>Lysobacter sp. nov. isolated from soil of gangwondo yeongwol, south Korea.</title>
        <authorList>
            <person name="Kim K.R."/>
            <person name="Kim K.H."/>
            <person name="Jeon C.O."/>
        </authorList>
    </citation>
    <scope>NUCLEOTIDE SEQUENCE [LARGE SCALE GENOMIC DNA]</scope>
    <source>
        <strain evidence="3 4">R19</strain>
    </source>
</reference>
<dbReference type="Pfam" id="PF00563">
    <property type="entry name" value="EAL"/>
    <property type="match status" value="1"/>
</dbReference>
<dbReference type="InterPro" id="IPR029787">
    <property type="entry name" value="Nucleotide_cyclase"/>
</dbReference>